<evidence type="ECO:0000313" key="1">
    <source>
        <dbReference type="EMBL" id="NIA69860.1"/>
    </source>
</evidence>
<protein>
    <submittedName>
        <fullName evidence="1">Alpha/beta hydrolase</fullName>
    </submittedName>
</protein>
<evidence type="ECO:0000313" key="2">
    <source>
        <dbReference type="Proteomes" id="UP000761264"/>
    </source>
</evidence>
<keyword evidence="2" id="KW-1185">Reference proteome</keyword>
<proteinExistence type="predicted"/>
<comment type="caution">
    <text evidence="1">The sequence shown here is derived from an EMBL/GenBank/DDBJ whole genome shotgun (WGS) entry which is preliminary data.</text>
</comment>
<dbReference type="GO" id="GO:0016787">
    <property type="term" value="F:hydrolase activity"/>
    <property type="evidence" value="ECO:0007669"/>
    <property type="project" value="UniProtKB-KW"/>
</dbReference>
<dbReference type="Gene3D" id="3.40.50.1820">
    <property type="entry name" value="alpha/beta hydrolase"/>
    <property type="match status" value="1"/>
</dbReference>
<gene>
    <name evidence="1" type="ORF">HBA54_14745</name>
</gene>
<dbReference type="InterPro" id="IPR029058">
    <property type="entry name" value="AB_hydrolase_fold"/>
</dbReference>
<reference evidence="1" key="1">
    <citation type="submission" date="2020-03" db="EMBL/GenBank/DDBJ databases">
        <title>Genome of Pelagibius litoralis DSM 21314T.</title>
        <authorList>
            <person name="Wang G."/>
        </authorList>
    </citation>
    <scope>NUCLEOTIDE SEQUENCE</scope>
    <source>
        <strain evidence="1">DSM 21314</strain>
    </source>
</reference>
<dbReference type="RefSeq" id="WP_167225880.1">
    <property type="nucleotide sequence ID" value="NZ_JAAQPH010000010.1"/>
</dbReference>
<dbReference type="Proteomes" id="UP000761264">
    <property type="component" value="Unassembled WGS sequence"/>
</dbReference>
<sequence length="383" mass="40825">MHQSASTGTGVAAMAQRWCLIILAALVVGACSPLRAYESASLLADIAAGEVSPDVERQSVSYRIDGRPGAGDLYRSKTDEPRAGLVVVPGASPQGRDDPRVVAFAAALADADFAVLVPEIENLRRLTISSADTQVIADALKYLEQQQGADRPLGAVAISYAVGPATLAVHQPDLRDRVDVMVAIGGYYDSAAVATFFTTGYFNDPETQTRRYLEPNSYGKWVFVRANAGRLEEPRDQWLLAAMADRKLADPAAPLEDLENRLGPDGKAVADFLNNRDPARAADLIEALPPGVRGEMEALDLSAQELSGPGPLMVLVHGRDDSIVPYSESLALAAAVRRPGEASRARVHLLDGLDHADLESVSLGDTFTLVQAIYDVLLVRDGG</sequence>
<dbReference type="EMBL" id="JAAQPH010000010">
    <property type="protein sequence ID" value="NIA69860.1"/>
    <property type="molecule type" value="Genomic_DNA"/>
</dbReference>
<accession>A0A967EYU7</accession>
<organism evidence="1 2">
    <name type="scientific">Pelagibius litoralis</name>
    <dbReference type="NCBI Taxonomy" id="374515"/>
    <lineage>
        <taxon>Bacteria</taxon>
        <taxon>Pseudomonadati</taxon>
        <taxon>Pseudomonadota</taxon>
        <taxon>Alphaproteobacteria</taxon>
        <taxon>Rhodospirillales</taxon>
        <taxon>Rhodovibrionaceae</taxon>
        <taxon>Pelagibius</taxon>
    </lineage>
</organism>
<name>A0A967EYU7_9PROT</name>
<dbReference type="AlphaFoldDB" id="A0A967EYU7"/>
<dbReference type="SUPFAM" id="SSF53474">
    <property type="entry name" value="alpha/beta-Hydrolases"/>
    <property type="match status" value="1"/>
</dbReference>
<keyword evidence="1" id="KW-0378">Hydrolase</keyword>